<dbReference type="RefSeq" id="WP_377048519.1">
    <property type="nucleotide sequence ID" value="NZ_JBHLVZ010000002.1"/>
</dbReference>
<name>A0ABV6IP78_9PROT</name>
<feature type="region of interest" description="Disordered" evidence="1">
    <location>
        <begin position="1"/>
        <end position="117"/>
    </location>
</feature>
<proteinExistence type="predicted"/>
<protein>
    <submittedName>
        <fullName evidence="2">Uncharacterized protein</fullName>
    </submittedName>
</protein>
<evidence type="ECO:0000256" key="1">
    <source>
        <dbReference type="SAM" id="MobiDB-lite"/>
    </source>
</evidence>
<reference evidence="2 3" key="1">
    <citation type="submission" date="2024-09" db="EMBL/GenBank/DDBJ databases">
        <authorList>
            <person name="Sun Q."/>
            <person name="Mori K."/>
        </authorList>
    </citation>
    <scope>NUCLEOTIDE SEQUENCE [LARGE SCALE GENOMIC DNA]</scope>
    <source>
        <strain evidence="2 3">CCM 7468</strain>
    </source>
</reference>
<accession>A0ABV6IP78</accession>
<sequence length="117" mass="12166">MFRLTTLGAATALPGCVTVPQGHVPRSTLATTDADPADGVGHGRTRYAAPPSHRVTDSDPSDGVGRGRYAAPPHPGTTDHDPSDGPGRGRGTHARPARRAATDSDPSDDVGRGRRRR</sequence>
<comment type="caution">
    <text evidence="2">The sequence shown here is derived from an EMBL/GenBank/DDBJ whole genome shotgun (WGS) entry which is preliminary data.</text>
</comment>
<evidence type="ECO:0000313" key="3">
    <source>
        <dbReference type="Proteomes" id="UP001589789"/>
    </source>
</evidence>
<keyword evidence="3" id="KW-1185">Reference proteome</keyword>
<gene>
    <name evidence="2" type="ORF">ACFFIC_02740</name>
</gene>
<dbReference type="Proteomes" id="UP001589789">
    <property type="component" value="Unassembled WGS sequence"/>
</dbReference>
<organism evidence="2 3">
    <name type="scientific">Muricoccus vinaceus</name>
    <dbReference type="NCBI Taxonomy" id="424704"/>
    <lineage>
        <taxon>Bacteria</taxon>
        <taxon>Pseudomonadati</taxon>
        <taxon>Pseudomonadota</taxon>
        <taxon>Alphaproteobacteria</taxon>
        <taxon>Acetobacterales</taxon>
        <taxon>Roseomonadaceae</taxon>
        <taxon>Muricoccus</taxon>
    </lineage>
</organism>
<dbReference type="EMBL" id="JBHLVZ010000002">
    <property type="protein sequence ID" value="MFC0384463.1"/>
    <property type="molecule type" value="Genomic_DNA"/>
</dbReference>
<evidence type="ECO:0000313" key="2">
    <source>
        <dbReference type="EMBL" id="MFC0384463.1"/>
    </source>
</evidence>